<accession>S7Q752</accession>
<feature type="compositionally biased region" description="Polar residues" evidence="1">
    <location>
        <begin position="42"/>
        <end position="66"/>
    </location>
</feature>
<protein>
    <submittedName>
        <fullName evidence="2">Uncharacterized protein</fullName>
    </submittedName>
</protein>
<evidence type="ECO:0000256" key="1">
    <source>
        <dbReference type="SAM" id="MobiDB-lite"/>
    </source>
</evidence>
<feature type="region of interest" description="Disordered" evidence="1">
    <location>
        <begin position="22"/>
        <end position="70"/>
    </location>
</feature>
<dbReference type="KEGG" id="gtr:GLOTRDRAFT_111186"/>
<dbReference type="EMBL" id="KB469302">
    <property type="protein sequence ID" value="EPQ55268.1"/>
    <property type="molecule type" value="Genomic_DNA"/>
</dbReference>
<evidence type="ECO:0000313" key="3">
    <source>
        <dbReference type="Proteomes" id="UP000030669"/>
    </source>
</evidence>
<evidence type="ECO:0000313" key="2">
    <source>
        <dbReference type="EMBL" id="EPQ55268.1"/>
    </source>
</evidence>
<reference evidence="2 3" key="1">
    <citation type="journal article" date="2012" name="Science">
        <title>The Paleozoic origin of enzymatic lignin decomposition reconstructed from 31 fungal genomes.</title>
        <authorList>
            <person name="Floudas D."/>
            <person name="Binder M."/>
            <person name="Riley R."/>
            <person name="Barry K."/>
            <person name="Blanchette R.A."/>
            <person name="Henrissat B."/>
            <person name="Martinez A.T."/>
            <person name="Otillar R."/>
            <person name="Spatafora J.W."/>
            <person name="Yadav J.S."/>
            <person name="Aerts A."/>
            <person name="Benoit I."/>
            <person name="Boyd A."/>
            <person name="Carlson A."/>
            <person name="Copeland A."/>
            <person name="Coutinho P.M."/>
            <person name="de Vries R.P."/>
            <person name="Ferreira P."/>
            <person name="Findley K."/>
            <person name="Foster B."/>
            <person name="Gaskell J."/>
            <person name="Glotzer D."/>
            <person name="Gorecki P."/>
            <person name="Heitman J."/>
            <person name="Hesse C."/>
            <person name="Hori C."/>
            <person name="Igarashi K."/>
            <person name="Jurgens J.A."/>
            <person name="Kallen N."/>
            <person name="Kersten P."/>
            <person name="Kohler A."/>
            <person name="Kuees U."/>
            <person name="Kumar T.K.A."/>
            <person name="Kuo A."/>
            <person name="LaButti K."/>
            <person name="Larrondo L.F."/>
            <person name="Lindquist E."/>
            <person name="Ling A."/>
            <person name="Lombard V."/>
            <person name="Lucas S."/>
            <person name="Lundell T."/>
            <person name="Martin R."/>
            <person name="McLaughlin D.J."/>
            <person name="Morgenstern I."/>
            <person name="Morin E."/>
            <person name="Murat C."/>
            <person name="Nagy L.G."/>
            <person name="Nolan M."/>
            <person name="Ohm R.A."/>
            <person name="Patyshakuliyeva A."/>
            <person name="Rokas A."/>
            <person name="Ruiz-Duenas F.J."/>
            <person name="Sabat G."/>
            <person name="Salamov A."/>
            <person name="Samejima M."/>
            <person name="Schmutz J."/>
            <person name="Slot J.C."/>
            <person name="St John F."/>
            <person name="Stenlid J."/>
            <person name="Sun H."/>
            <person name="Sun S."/>
            <person name="Syed K."/>
            <person name="Tsang A."/>
            <person name="Wiebenga A."/>
            <person name="Young D."/>
            <person name="Pisabarro A."/>
            <person name="Eastwood D.C."/>
            <person name="Martin F."/>
            <person name="Cullen D."/>
            <person name="Grigoriev I.V."/>
            <person name="Hibbett D.S."/>
        </authorList>
    </citation>
    <scope>NUCLEOTIDE SEQUENCE [LARGE SCALE GENOMIC DNA]</scope>
    <source>
        <strain evidence="2 3">ATCC 11539</strain>
    </source>
</reference>
<name>S7Q752_GLOTA</name>
<dbReference type="OrthoDB" id="2686119at2759"/>
<dbReference type="HOGENOM" id="CLU_2527679_0_0_1"/>
<dbReference type="GeneID" id="19299351"/>
<dbReference type="AlphaFoldDB" id="S7Q752"/>
<keyword evidence="3" id="KW-1185">Reference proteome</keyword>
<organism evidence="2 3">
    <name type="scientific">Gloeophyllum trabeum (strain ATCC 11539 / FP-39264 / Madison 617)</name>
    <name type="common">Brown rot fungus</name>
    <dbReference type="NCBI Taxonomy" id="670483"/>
    <lineage>
        <taxon>Eukaryota</taxon>
        <taxon>Fungi</taxon>
        <taxon>Dikarya</taxon>
        <taxon>Basidiomycota</taxon>
        <taxon>Agaricomycotina</taxon>
        <taxon>Agaricomycetes</taxon>
        <taxon>Gloeophyllales</taxon>
        <taxon>Gloeophyllaceae</taxon>
        <taxon>Gloeophyllum</taxon>
    </lineage>
</organism>
<gene>
    <name evidence="2" type="ORF">GLOTRDRAFT_111186</name>
</gene>
<sequence>MDYFQMLHKRYNIHRVVIHQTSAQLAGSRHRSSKKFPEQRAKTSSSPPQGRACSQSNERAPKSSSGFEGCGMCKHARLELVPIK</sequence>
<dbReference type="Proteomes" id="UP000030669">
    <property type="component" value="Unassembled WGS sequence"/>
</dbReference>
<proteinExistence type="predicted"/>
<dbReference type="RefSeq" id="XP_007866414.1">
    <property type="nucleotide sequence ID" value="XM_007868223.1"/>
</dbReference>